<keyword evidence="1" id="KW-0812">Transmembrane</keyword>
<feature type="transmembrane region" description="Helical" evidence="1">
    <location>
        <begin position="16"/>
        <end position="37"/>
    </location>
</feature>
<proteinExistence type="predicted"/>
<organism evidence="2 3">
    <name type="scientific">Nisaea acidiphila</name>
    <dbReference type="NCBI Taxonomy" id="1862145"/>
    <lineage>
        <taxon>Bacteria</taxon>
        <taxon>Pseudomonadati</taxon>
        <taxon>Pseudomonadota</taxon>
        <taxon>Alphaproteobacteria</taxon>
        <taxon>Rhodospirillales</taxon>
        <taxon>Thalassobaculaceae</taxon>
        <taxon>Nisaea</taxon>
    </lineage>
</organism>
<dbReference type="KEGG" id="naci:NUH88_20275"/>
<accession>A0A9J7AS76</accession>
<dbReference type="RefSeq" id="WP_257768553.1">
    <property type="nucleotide sequence ID" value="NZ_CP102480.1"/>
</dbReference>
<dbReference type="AlphaFoldDB" id="A0A9J7AS76"/>
<dbReference type="EMBL" id="CP102480">
    <property type="protein sequence ID" value="UUX49722.1"/>
    <property type="molecule type" value="Genomic_DNA"/>
</dbReference>
<keyword evidence="1" id="KW-1133">Transmembrane helix</keyword>
<dbReference type="Proteomes" id="UP001060336">
    <property type="component" value="Chromosome"/>
</dbReference>
<reference evidence="2" key="1">
    <citation type="submission" date="2022-08" db="EMBL/GenBank/DDBJ databases">
        <title>Nisaea acidiphila sp. nov., isolated from a marine algal debris and emended description of the genus Nisaea Urios et al. 2008.</title>
        <authorList>
            <person name="Kwon K."/>
        </authorList>
    </citation>
    <scope>NUCLEOTIDE SEQUENCE</scope>
    <source>
        <strain evidence="2">MEBiC11861</strain>
    </source>
</reference>
<evidence type="ECO:0000313" key="3">
    <source>
        <dbReference type="Proteomes" id="UP001060336"/>
    </source>
</evidence>
<sequence length="175" mass="19415">MEQIHGIIDNYYIAEWASISGLVISFFGFAVTIVNVVRSRDAATRAEEAAERAIRAITGIEIVDGLADAIRLLDEIQRLNRLREWALVLDRHSAFRNIVADLKANESIRKYENIGRLQSAFQHSCTMSDTIELFLEGSGTAQSVNVAQMNKVLSKEAEHLGALMVEIRTAVGAKQ</sequence>
<keyword evidence="1" id="KW-0472">Membrane</keyword>
<protein>
    <submittedName>
        <fullName evidence="2">Uncharacterized protein</fullName>
    </submittedName>
</protein>
<keyword evidence="3" id="KW-1185">Reference proteome</keyword>
<evidence type="ECO:0000313" key="2">
    <source>
        <dbReference type="EMBL" id="UUX49722.1"/>
    </source>
</evidence>
<gene>
    <name evidence="2" type="ORF">NUH88_20275</name>
</gene>
<evidence type="ECO:0000256" key="1">
    <source>
        <dbReference type="SAM" id="Phobius"/>
    </source>
</evidence>
<name>A0A9J7AS76_9PROT</name>